<accession>A0A3R7JY94</accession>
<dbReference type="OrthoDB" id="10295802at2759"/>
<reference evidence="1 2" key="1">
    <citation type="journal article" date="2018" name="Biotechnol. Adv.">
        <title>Improved genomic resources and new bioinformatic workflow for the carcinogenic parasite Clonorchis sinensis: Biotechnological implications.</title>
        <authorList>
            <person name="Wang D."/>
            <person name="Korhonen P.K."/>
            <person name="Gasser R.B."/>
            <person name="Young N.D."/>
        </authorList>
    </citation>
    <scope>NUCLEOTIDE SEQUENCE [LARGE SCALE GENOMIC DNA]</scope>
    <source>
        <strain evidence="1">Cs-k2</strain>
    </source>
</reference>
<dbReference type="AlphaFoldDB" id="A0A3R7JY94"/>
<evidence type="ECO:0000313" key="1">
    <source>
        <dbReference type="EMBL" id="KAG5444533.1"/>
    </source>
</evidence>
<gene>
    <name evidence="1" type="ORF">CSKR_101785</name>
</gene>
<protein>
    <submittedName>
        <fullName evidence="1">Uncharacterized protein</fullName>
    </submittedName>
</protein>
<sequence>MEGGGVYFVENTAVADVKSKDLFISVEMQFDSLGIQHLQERESFSSYYEAYFRETRHPRRGKLAKKQLQIHPLCFAQNQLLSVLQANMWGQLGVLLCVCMLVPDAESTIALLKPVPNGMQVWWDDPVMPTAEFLLTWQKEGNNKVEGHKFVERTARSYVVKGLEDCQMYTFNLIAMDWKYRQFGAGRKSGMTGNCPSEIEEDELNMST</sequence>
<dbReference type="Gene3D" id="2.60.40.10">
    <property type="entry name" value="Immunoglobulins"/>
    <property type="match status" value="1"/>
</dbReference>
<dbReference type="CDD" id="cd00063">
    <property type="entry name" value="FN3"/>
    <property type="match status" value="1"/>
</dbReference>
<organism evidence="1 2">
    <name type="scientific">Clonorchis sinensis</name>
    <name type="common">Chinese liver fluke</name>
    <dbReference type="NCBI Taxonomy" id="79923"/>
    <lineage>
        <taxon>Eukaryota</taxon>
        <taxon>Metazoa</taxon>
        <taxon>Spiralia</taxon>
        <taxon>Lophotrochozoa</taxon>
        <taxon>Platyhelminthes</taxon>
        <taxon>Trematoda</taxon>
        <taxon>Digenea</taxon>
        <taxon>Opisthorchiida</taxon>
        <taxon>Opisthorchiata</taxon>
        <taxon>Opisthorchiidae</taxon>
        <taxon>Clonorchis</taxon>
    </lineage>
</organism>
<evidence type="ECO:0000313" key="2">
    <source>
        <dbReference type="Proteomes" id="UP000286415"/>
    </source>
</evidence>
<dbReference type="InterPro" id="IPR003961">
    <property type="entry name" value="FN3_dom"/>
</dbReference>
<name>A0A3R7JY94_CLOSI</name>
<reference evidence="1 2" key="2">
    <citation type="journal article" date="2021" name="Genomics">
        <title>High-quality reference genome for Clonorchis sinensis.</title>
        <authorList>
            <person name="Young N.D."/>
            <person name="Stroehlein A.J."/>
            <person name="Kinkar L."/>
            <person name="Wang T."/>
            <person name="Sohn W.M."/>
            <person name="Chang B.C.H."/>
            <person name="Kaur P."/>
            <person name="Weisz D."/>
            <person name="Dudchenko O."/>
            <person name="Aiden E.L."/>
            <person name="Korhonen P.K."/>
            <person name="Gasser R.B."/>
        </authorList>
    </citation>
    <scope>NUCLEOTIDE SEQUENCE [LARGE SCALE GENOMIC DNA]</scope>
    <source>
        <strain evidence="1">Cs-k2</strain>
    </source>
</reference>
<dbReference type="InterPro" id="IPR036116">
    <property type="entry name" value="FN3_sf"/>
</dbReference>
<comment type="caution">
    <text evidence="1">The sequence shown here is derived from an EMBL/GenBank/DDBJ whole genome shotgun (WGS) entry which is preliminary data.</text>
</comment>
<dbReference type="InterPro" id="IPR013783">
    <property type="entry name" value="Ig-like_fold"/>
</dbReference>
<keyword evidence="2" id="KW-1185">Reference proteome</keyword>
<dbReference type="Proteomes" id="UP000286415">
    <property type="component" value="Unassembled WGS sequence"/>
</dbReference>
<dbReference type="InParanoid" id="A0A3R7JY94"/>
<proteinExistence type="predicted"/>
<dbReference type="SUPFAM" id="SSF49265">
    <property type="entry name" value="Fibronectin type III"/>
    <property type="match status" value="1"/>
</dbReference>
<dbReference type="EMBL" id="NIRI02000056">
    <property type="protein sequence ID" value="KAG5444533.1"/>
    <property type="molecule type" value="Genomic_DNA"/>
</dbReference>